<evidence type="ECO:0000313" key="4">
    <source>
        <dbReference type="Proteomes" id="UP000770785"/>
    </source>
</evidence>
<dbReference type="InterPro" id="IPR007730">
    <property type="entry name" value="SPOR-like_dom"/>
</dbReference>
<dbReference type="Gene3D" id="3.30.70.1070">
    <property type="entry name" value="Sporulation related repeat"/>
    <property type="match status" value="1"/>
</dbReference>
<dbReference type="PROSITE" id="PS51724">
    <property type="entry name" value="SPOR"/>
    <property type="match status" value="1"/>
</dbReference>
<dbReference type="RefSeq" id="WP_168037932.1">
    <property type="nucleotide sequence ID" value="NZ_JAATJH010000004.1"/>
</dbReference>
<dbReference type="InterPro" id="IPR036908">
    <property type="entry name" value="RlpA-like_sf"/>
</dbReference>
<dbReference type="PANTHER" id="PTHR34183:SF1">
    <property type="entry name" value="ENDOLYTIC PEPTIDOGLYCAN TRANSGLYCOSYLASE RLPA"/>
    <property type="match status" value="1"/>
</dbReference>
<feature type="domain" description="SPOR" evidence="2">
    <location>
        <begin position="359"/>
        <end position="435"/>
    </location>
</feature>
<evidence type="ECO:0000313" key="3">
    <source>
        <dbReference type="EMBL" id="NJC27116.1"/>
    </source>
</evidence>
<comment type="caution">
    <text evidence="3">The sequence shown here is derived from an EMBL/GenBank/DDBJ whole genome shotgun (WGS) entry which is preliminary data.</text>
</comment>
<dbReference type="Pfam" id="PF03330">
    <property type="entry name" value="DPBB_1"/>
    <property type="match status" value="2"/>
</dbReference>
<evidence type="ECO:0000259" key="2">
    <source>
        <dbReference type="PROSITE" id="PS51724"/>
    </source>
</evidence>
<evidence type="ECO:0000256" key="1">
    <source>
        <dbReference type="SAM" id="SignalP"/>
    </source>
</evidence>
<dbReference type="EMBL" id="JAATJH010000004">
    <property type="protein sequence ID" value="NJC27116.1"/>
    <property type="molecule type" value="Genomic_DNA"/>
</dbReference>
<name>A0ABX0XCU9_9BACT</name>
<feature type="chain" id="PRO_5047032901" evidence="1">
    <location>
        <begin position="22"/>
        <end position="436"/>
    </location>
</feature>
<feature type="signal peptide" evidence="1">
    <location>
        <begin position="1"/>
        <end position="21"/>
    </location>
</feature>
<dbReference type="InterPro" id="IPR036680">
    <property type="entry name" value="SPOR-like_sf"/>
</dbReference>
<dbReference type="CDD" id="cd22268">
    <property type="entry name" value="DPBB_RlpA-like"/>
    <property type="match status" value="2"/>
</dbReference>
<protein>
    <submittedName>
        <fullName evidence="3">Rare lipoprotein A</fullName>
    </submittedName>
</protein>
<dbReference type="InterPro" id="IPR009009">
    <property type="entry name" value="RlpA-like_DPBB"/>
</dbReference>
<dbReference type="SUPFAM" id="SSF50685">
    <property type="entry name" value="Barwin-like endoglucanases"/>
    <property type="match status" value="1"/>
</dbReference>
<gene>
    <name evidence="3" type="ORF">GGR27_002629</name>
</gene>
<proteinExistence type="predicted"/>
<organism evidence="3 4">
    <name type="scientific">Neolewinella antarctica</name>
    <dbReference type="NCBI Taxonomy" id="442734"/>
    <lineage>
        <taxon>Bacteria</taxon>
        <taxon>Pseudomonadati</taxon>
        <taxon>Bacteroidota</taxon>
        <taxon>Saprospiria</taxon>
        <taxon>Saprospirales</taxon>
        <taxon>Lewinellaceae</taxon>
        <taxon>Neolewinella</taxon>
    </lineage>
</organism>
<accession>A0ABX0XCU9</accession>
<reference evidence="3 4" key="1">
    <citation type="submission" date="2020-03" db="EMBL/GenBank/DDBJ databases">
        <title>Genomic Encyclopedia of Type Strains, Phase IV (KMG-IV): sequencing the most valuable type-strain genomes for metagenomic binning, comparative biology and taxonomic classification.</title>
        <authorList>
            <person name="Goeker M."/>
        </authorList>
    </citation>
    <scope>NUCLEOTIDE SEQUENCE [LARGE SCALE GENOMIC DNA]</scope>
    <source>
        <strain evidence="3 4">DSM 105096</strain>
    </source>
</reference>
<keyword evidence="4" id="KW-1185">Reference proteome</keyword>
<keyword evidence="1" id="KW-0732">Signal</keyword>
<sequence length="436" mass="46283">MNNRFPVVLFLLLAVSFTAAAQANQATFYNQKYYGKLTSTGETLQPELYTAASTQYNWGTILEVTNQNNGKAVTVKVNDCGPNHPDATLDLTQAAAVSLDMVQDGRVPVSIRVVRRSTAGPTCKRGAWAKKLRAANKAIPPPPADWDPVETAAALPPDVITDVDSDVTTLPLAPVTGSPAPATDTSGIVGFYPKNANQRKTSTGEIYLHGEYTAASKQYPYNTELALTNVVSGETVDVRVNDCGPAQSGRLLNVSRSAAADLGMLSVGPVMINIRVIKMGTDGPTCKAARNRKPAEVVVTKEAVTPPAATAPSVAVARDSTASTTAAPTKTEVAIQANAEPIKTDVEPVAPATVPQTFDPDAMLFGVQVSAFRSEASAKQLVKELEEKGLAPAFLLTDGKIARVYTGKFYFQSQAETLRETVREAGYANATVRRVQ</sequence>
<dbReference type="PANTHER" id="PTHR34183">
    <property type="entry name" value="ENDOLYTIC PEPTIDOGLYCAN TRANSGLYCOSYLASE RLPA"/>
    <property type="match status" value="1"/>
</dbReference>
<keyword evidence="3" id="KW-0449">Lipoprotein</keyword>
<dbReference type="Proteomes" id="UP000770785">
    <property type="component" value="Unassembled WGS sequence"/>
</dbReference>
<dbReference type="Gene3D" id="2.40.40.10">
    <property type="entry name" value="RlpA-like domain"/>
    <property type="match status" value="2"/>
</dbReference>
<dbReference type="SUPFAM" id="SSF110997">
    <property type="entry name" value="Sporulation related repeat"/>
    <property type="match status" value="1"/>
</dbReference>
<dbReference type="Pfam" id="PF05036">
    <property type="entry name" value="SPOR"/>
    <property type="match status" value="1"/>
</dbReference>